<evidence type="ECO:0000313" key="8">
    <source>
        <dbReference type="EMBL" id="CAF3517552.1"/>
    </source>
</evidence>
<dbReference type="EMBL" id="CAJOBA010000254">
    <property type="protein sequence ID" value="CAF3517552.1"/>
    <property type="molecule type" value="Genomic_DNA"/>
</dbReference>
<dbReference type="SUPFAM" id="SSF53383">
    <property type="entry name" value="PLP-dependent transferases"/>
    <property type="match status" value="1"/>
</dbReference>
<keyword evidence="5" id="KW-0732">Signal</keyword>
<keyword evidence="4" id="KW-0012">Acyltransferase</keyword>
<dbReference type="GO" id="GO:0005739">
    <property type="term" value="C:mitochondrion"/>
    <property type="evidence" value="ECO:0007669"/>
    <property type="project" value="TreeGrafter"/>
</dbReference>
<dbReference type="InterPro" id="IPR015421">
    <property type="entry name" value="PyrdxlP-dep_Trfase_major"/>
</dbReference>
<feature type="domain" description="Aminotransferase class I/classII large" evidence="6">
    <location>
        <begin position="96"/>
        <end position="259"/>
    </location>
</feature>
<evidence type="ECO:0000313" key="7">
    <source>
        <dbReference type="EMBL" id="CAF0740243.1"/>
    </source>
</evidence>
<comment type="cofactor">
    <cofactor evidence="1">
        <name>pyridoxal 5'-phosphate</name>
        <dbReference type="ChEBI" id="CHEBI:597326"/>
    </cofactor>
</comment>
<keyword evidence="3" id="KW-0808">Transferase</keyword>
<dbReference type="InterPro" id="IPR004839">
    <property type="entry name" value="Aminotransferase_I/II_large"/>
</dbReference>
<sequence length="284" mass="32035">MRCREITLLVVIICTFMIQHGDSLECKSCQKNDSSCILGYNSETYECLNDDDVCFSWFDRTELGVIRDASTYKREHIITTSQSPHIRVEGNQSSSTILNFCAHNYLGLSYHPDIVQASKHALDQYDAGLSSVRFICGTQTIHKQLEARIAKFHQREDTILYISRFDANAGIFETLLKETDCVISDELSHASVIDGIRLCKAKCLRYKHKNMQDLEMKLKEVTTADDNETSVKLVVTDGVFSMDGNVAKLPEIHRLAEQNKAIKNSLEAAGGYTTSPKQLIDLLR</sequence>
<dbReference type="PANTHER" id="PTHR13693:SF102">
    <property type="entry name" value="2-AMINO-3-KETOBUTYRATE COENZYME A LIGASE, MITOCHONDRIAL"/>
    <property type="match status" value="1"/>
</dbReference>
<accession>A0A8S2GGY3</accession>
<dbReference type="Proteomes" id="UP000682733">
    <property type="component" value="Unassembled WGS sequence"/>
</dbReference>
<comment type="similarity">
    <text evidence="2">Belongs to the class-II pyridoxal-phosphate-dependent aminotransferase family.</text>
</comment>
<evidence type="ECO:0000259" key="6">
    <source>
        <dbReference type="Pfam" id="PF00155"/>
    </source>
</evidence>
<gene>
    <name evidence="7" type="ORF">OVA965_LOCUS1394</name>
    <name evidence="8" type="ORF">TMI583_LOCUS1395</name>
</gene>
<evidence type="ECO:0000313" key="9">
    <source>
        <dbReference type="Proteomes" id="UP000682733"/>
    </source>
</evidence>
<organism evidence="8 9">
    <name type="scientific">Didymodactylos carnosus</name>
    <dbReference type="NCBI Taxonomy" id="1234261"/>
    <lineage>
        <taxon>Eukaryota</taxon>
        <taxon>Metazoa</taxon>
        <taxon>Spiralia</taxon>
        <taxon>Gnathifera</taxon>
        <taxon>Rotifera</taxon>
        <taxon>Eurotatoria</taxon>
        <taxon>Bdelloidea</taxon>
        <taxon>Philodinida</taxon>
        <taxon>Philodinidae</taxon>
        <taxon>Didymodactylos</taxon>
    </lineage>
</organism>
<dbReference type="Proteomes" id="UP000677228">
    <property type="component" value="Unassembled WGS sequence"/>
</dbReference>
<dbReference type="GO" id="GO:0030170">
    <property type="term" value="F:pyridoxal phosphate binding"/>
    <property type="evidence" value="ECO:0007669"/>
    <property type="project" value="InterPro"/>
</dbReference>
<dbReference type="GO" id="GO:0016746">
    <property type="term" value="F:acyltransferase activity"/>
    <property type="evidence" value="ECO:0007669"/>
    <property type="project" value="UniProtKB-KW"/>
</dbReference>
<dbReference type="InterPro" id="IPR050087">
    <property type="entry name" value="AON_synthase_class-II"/>
</dbReference>
<comment type="caution">
    <text evidence="8">The sequence shown here is derived from an EMBL/GenBank/DDBJ whole genome shotgun (WGS) entry which is preliminary data.</text>
</comment>
<evidence type="ECO:0000256" key="2">
    <source>
        <dbReference type="ARBA" id="ARBA00008392"/>
    </source>
</evidence>
<dbReference type="AlphaFoldDB" id="A0A8S2GGY3"/>
<dbReference type="InterPro" id="IPR015424">
    <property type="entry name" value="PyrdxlP-dep_Trfase"/>
</dbReference>
<evidence type="ECO:0000256" key="1">
    <source>
        <dbReference type="ARBA" id="ARBA00001933"/>
    </source>
</evidence>
<dbReference type="PANTHER" id="PTHR13693">
    <property type="entry name" value="CLASS II AMINOTRANSFERASE/8-AMINO-7-OXONONANOATE SYNTHASE"/>
    <property type="match status" value="1"/>
</dbReference>
<dbReference type="EMBL" id="CAJNOK010000254">
    <property type="protein sequence ID" value="CAF0740243.1"/>
    <property type="molecule type" value="Genomic_DNA"/>
</dbReference>
<protein>
    <recommendedName>
        <fullName evidence="6">Aminotransferase class I/classII large domain-containing protein</fullName>
    </recommendedName>
</protein>
<feature type="chain" id="PRO_5035707387" description="Aminotransferase class I/classII large domain-containing protein" evidence="5">
    <location>
        <begin position="24"/>
        <end position="284"/>
    </location>
</feature>
<evidence type="ECO:0000256" key="4">
    <source>
        <dbReference type="ARBA" id="ARBA00023315"/>
    </source>
</evidence>
<evidence type="ECO:0000256" key="5">
    <source>
        <dbReference type="SAM" id="SignalP"/>
    </source>
</evidence>
<name>A0A8S2GGY3_9BILA</name>
<evidence type="ECO:0000256" key="3">
    <source>
        <dbReference type="ARBA" id="ARBA00022679"/>
    </source>
</evidence>
<feature type="signal peptide" evidence="5">
    <location>
        <begin position="1"/>
        <end position="23"/>
    </location>
</feature>
<reference evidence="8" key="1">
    <citation type="submission" date="2021-02" db="EMBL/GenBank/DDBJ databases">
        <authorList>
            <person name="Nowell W R."/>
        </authorList>
    </citation>
    <scope>NUCLEOTIDE SEQUENCE</scope>
</reference>
<proteinExistence type="inferred from homology"/>
<dbReference type="Pfam" id="PF00155">
    <property type="entry name" value="Aminotran_1_2"/>
    <property type="match status" value="1"/>
</dbReference>
<dbReference type="Gene3D" id="3.40.640.10">
    <property type="entry name" value="Type I PLP-dependent aspartate aminotransferase-like (Major domain)"/>
    <property type="match status" value="1"/>
</dbReference>